<sequence>MNNASYDHCPPTPIAVSSGHDPESQVDDSTLTMLKRTSGLSQSDFTKNDLLTPASAQLQSFRRKSQRKERKKRRKSLGDADEVTKDGTDLDKLKDSTKFKAIEEAG</sequence>
<dbReference type="HOGENOM" id="CLU_2222582_0_0_1"/>
<dbReference type="EMBL" id="KN819081">
    <property type="protein sequence ID" value="KIL53958.1"/>
    <property type="molecule type" value="Genomic_DNA"/>
</dbReference>
<keyword evidence="3" id="KW-1185">Reference proteome</keyword>
<evidence type="ECO:0000256" key="1">
    <source>
        <dbReference type="SAM" id="MobiDB-lite"/>
    </source>
</evidence>
<feature type="compositionally biased region" description="Basic and acidic residues" evidence="1">
    <location>
        <begin position="76"/>
        <end position="90"/>
    </location>
</feature>
<protein>
    <submittedName>
        <fullName evidence="2">Uncharacterized protein</fullName>
    </submittedName>
</protein>
<evidence type="ECO:0000313" key="3">
    <source>
        <dbReference type="Proteomes" id="UP000054549"/>
    </source>
</evidence>
<evidence type="ECO:0000313" key="2">
    <source>
        <dbReference type="EMBL" id="KIL53958.1"/>
    </source>
</evidence>
<name>A0A0C2WD51_AMAMK</name>
<dbReference type="Proteomes" id="UP000054549">
    <property type="component" value="Unassembled WGS sequence"/>
</dbReference>
<feature type="region of interest" description="Disordered" evidence="1">
    <location>
        <begin position="1"/>
        <end position="90"/>
    </location>
</feature>
<reference evidence="2 3" key="1">
    <citation type="submission" date="2014-04" db="EMBL/GenBank/DDBJ databases">
        <title>Evolutionary Origins and Diversification of the Mycorrhizal Mutualists.</title>
        <authorList>
            <consortium name="DOE Joint Genome Institute"/>
            <consortium name="Mycorrhizal Genomics Consortium"/>
            <person name="Kohler A."/>
            <person name="Kuo A."/>
            <person name="Nagy L.G."/>
            <person name="Floudas D."/>
            <person name="Copeland A."/>
            <person name="Barry K.W."/>
            <person name="Cichocki N."/>
            <person name="Veneault-Fourrey C."/>
            <person name="LaButti K."/>
            <person name="Lindquist E.A."/>
            <person name="Lipzen A."/>
            <person name="Lundell T."/>
            <person name="Morin E."/>
            <person name="Murat C."/>
            <person name="Riley R."/>
            <person name="Ohm R."/>
            <person name="Sun H."/>
            <person name="Tunlid A."/>
            <person name="Henrissat B."/>
            <person name="Grigoriev I.V."/>
            <person name="Hibbett D.S."/>
            <person name="Martin F."/>
        </authorList>
    </citation>
    <scope>NUCLEOTIDE SEQUENCE [LARGE SCALE GENOMIC DNA]</scope>
    <source>
        <strain evidence="2 3">Koide BX008</strain>
    </source>
</reference>
<dbReference type="AlphaFoldDB" id="A0A0C2WD51"/>
<proteinExistence type="predicted"/>
<dbReference type="InParanoid" id="A0A0C2WD51"/>
<organism evidence="2 3">
    <name type="scientific">Amanita muscaria (strain Koide BX008)</name>
    <dbReference type="NCBI Taxonomy" id="946122"/>
    <lineage>
        <taxon>Eukaryota</taxon>
        <taxon>Fungi</taxon>
        <taxon>Dikarya</taxon>
        <taxon>Basidiomycota</taxon>
        <taxon>Agaricomycotina</taxon>
        <taxon>Agaricomycetes</taxon>
        <taxon>Agaricomycetidae</taxon>
        <taxon>Agaricales</taxon>
        <taxon>Pluteineae</taxon>
        <taxon>Amanitaceae</taxon>
        <taxon>Amanita</taxon>
    </lineage>
</organism>
<feature type="compositionally biased region" description="Basic residues" evidence="1">
    <location>
        <begin position="61"/>
        <end position="75"/>
    </location>
</feature>
<gene>
    <name evidence="2" type="ORF">M378DRAFT_19349</name>
</gene>
<accession>A0A0C2WD51</accession>